<reference evidence="2 3" key="1">
    <citation type="submission" date="2018-04" db="EMBL/GenBank/DDBJ databases">
        <title>Complete genome sequence of Hydrogenophilus thermoluteolus TH-1.</title>
        <authorList>
            <person name="Arai H."/>
        </authorList>
    </citation>
    <scope>NUCLEOTIDE SEQUENCE [LARGE SCALE GENOMIC DNA]</scope>
    <source>
        <strain evidence="2 3">TH-1</strain>
    </source>
</reference>
<name>A0A2Z6E0E1_HYDTE</name>
<organism evidence="2 3">
    <name type="scientific">Hydrogenophilus thermoluteolus</name>
    <name type="common">Pseudomonas hydrogenothermophila</name>
    <dbReference type="NCBI Taxonomy" id="297"/>
    <lineage>
        <taxon>Bacteria</taxon>
        <taxon>Pseudomonadati</taxon>
        <taxon>Pseudomonadota</taxon>
        <taxon>Hydrogenophilia</taxon>
        <taxon>Hydrogenophilales</taxon>
        <taxon>Hydrogenophilaceae</taxon>
        <taxon>Hydrogenophilus</taxon>
    </lineage>
</organism>
<dbReference type="Proteomes" id="UP000262004">
    <property type="component" value="Chromosome"/>
</dbReference>
<proteinExistence type="predicted"/>
<dbReference type="AlphaFoldDB" id="A0A2Z6E0E1"/>
<evidence type="ECO:0000259" key="1">
    <source>
        <dbReference type="Pfam" id="PF02754"/>
    </source>
</evidence>
<sequence>MATQPRVGLFVTCLVNTIRPNIAMALAQLLEATGHRVEVPFAQTCCGQPGYNAGDWDAARALAKQTIAAFEPFDYLIAPSGSCLATIRHDYPELLKDDPEWRERAQRLAAKSWEALSYFAQQVPLEQLPRVRFPYRVTYHDSCSGLRSLGIKGQPRQLLARVEGLTLVEMAEAEVCCGFGGTFCVKYPELSEAMVERKVQNILKSGAQVLLGGDLGCLMNIAGRLARIHAPVRVYHTLEVLAGLANGPGLNG</sequence>
<dbReference type="KEGG" id="htl:HPTL_1694"/>
<feature type="domain" description="Cysteine-rich" evidence="1">
    <location>
        <begin position="7"/>
        <end position="88"/>
    </location>
</feature>
<dbReference type="EMBL" id="AP018558">
    <property type="protein sequence ID" value="BBD77952.1"/>
    <property type="molecule type" value="Genomic_DNA"/>
</dbReference>
<dbReference type="GO" id="GO:0005829">
    <property type="term" value="C:cytosol"/>
    <property type="evidence" value="ECO:0007669"/>
    <property type="project" value="TreeGrafter"/>
</dbReference>
<feature type="domain" description="Cysteine-rich" evidence="1">
    <location>
        <begin position="137"/>
        <end position="221"/>
    </location>
</feature>
<accession>A0A2Z6E0E1</accession>
<gene>
    <name evidence="2" type="ORF">HPTL_1694</name>
</gene>
<dbReference type="GO" id="GO:0016491">
    <property type="term" value="F:oxidoreductase activity"/>
    <property type="evidence" value="ECO:0007669"/>
    <property type="project" value="UniProtKB-ARBA"/>
</dbReference>
<dbReference type="InterPro" id="IPR004017">
    <property type="entry name" value="Cys_rich_dom"/>
</dbReference>
<dbReference type="RefSeq" id="WP_170141319.1">
    <property type="nucleotide sequence ID" value="NZ_AP018558.1"/>
</dbReference>
<evidence type="ECO:0000313" key="3">
    <source>
        <dbReference type="Proteomes" id="UP000262004"/>
    </source>
</evidence>
<evidence type="ECO:0000313" key="2">
    <source>
        <dbReference type="EMBL" id="BBD77952.1"/>
    </source>
</evidence>
<dbReference type="PANTHER" id="PTHR30296:SF0">
    <property type="entry name" value="LACTATE UTILIZATION PROTEIN A"/>
    <property type="match status" value="1"/>
</dbReference>
<protein>
    <submittedName>
        <fullName evidence="2">Fe-S oxidoreductase</fullName>
    </submittedName>
</protein>
<keyword evidence="3" id="KW-1185">Reference proteome</keyword>
<dbReference type="PANTHER" id="PTHR30296">
    <property type="entry name" value="UNCHARACTERIZED PROTEIN YKGE"/>
    <property type="match status" value="1"/>
</dbReference>
<dbReference type="Pfam" id="PF02754">
    <property type="entry name" value="CCG"/>
    <property type="match status" value="2"/>
</dbReference>